<feature type="compositionally biased region" description="Basic and acidic residues" evidence="2">
    <location>
        <begin position="1912"/>
        <end position="1921"/>
    </location>
</feature>
<sequence length="2443" mass="280736">MRKKSSKENQEQLTRNRQSTGDFYNKINKKNDPKSDQRLLNRVADSVGHTPTAEVMKKPVALLHILNLLGSLRPPVVELPRHQNVVQKTNAAFEVDSLIEVRKNGGQATLHSFTSSSKANQTRISQAIPSHLTGEAKFMKTPPQTVDFDLVEETHHWLLSFHKLSHGITELLNCSTKKDSLHLGSTVEKTHFNTICQSAISVPHTLNRNRTGEENKISQFTFKEVLLKKENAPTNFSSEEATQKLREAFQAAYEKRLRQGNTKEATIGTSPLENKFWEDLTATFSHFFSHYENTSYTKIPKGSKDSSVMDYFVDLLTKAFSINYDEQFLVDFPARKEANQSTNIPEWHRPSSINGVKKKQRNQKSTEQAVLQTTEFVLQAEEVSFYQKIEHLTRELIKTFSEFAEKLPSLPDFGAAALKLADESLPLSHEGFLNQGEPNLNKARNHNKTIGIDMQQVESSALVKDPERERVQKIIEDLTNHMLPERSEQALLPIFYYNKALFLSRSETSKVNSELKQFFMNEKVATVTTTDSELLEIAQKWIKGNLSHERESTSEKIAIDQSEREKFLVYFLLKRYGEKNVRWGDAITSSRRQDIIEQWRINTLLADYPYKPLRDEVIHHELAQPESDLFTYFENVYKKQSDQLFKEFLSGVPLIIPHIHAGLNLFYYDADLFLARERTGGMNQEVRDFLAEQTDPFISDLPYLESNIKLVQSVQMWILAGKNYEQIRKREAQVAKRLYNKFVMEGKESGATNKITPVKKTTDEMTDLKVEKDLTTAYCRQLLLQWENNNAQADYYDRFKELSDRNIAEHSSDIKVKEETAGQPATVFNQTILDMPQGDMPQIDSIELPKLSELEKIAQLTRIIHLLEDQGIHCDIHYPAQVVNATAKWIASAGDIKGKLFSSRMIQVANQLIEGLTTKEVKDVETARDILTNWRDDVRKDYNKKNNDLVIPKLEDKIVQWQSPEVMNGVKKYFQQNVDLSEYSTNKELFVAIAKWFFQDGSMVTLRTDKLQELSRVILKELNLYGGKTDESISDNNAEETVRNWLFENILGCSFDEYLVEKIINYNDPSTLTIKDLGALLKVGVYPFLSSEAHISEKRSNSDKALIRLWELLIFKEMPNYLNNSEQLISDYHALRQLAMKKLLEKTDYAELLTIEEKHELFDAVLNGVTKEDIPELRSLLIPALIATAQLEPTLLREAVRDGNYKAISLQNLINYYKTGRFYILETEDLFRKYQKATKSWMNKAKIADQFITKCFVSGIMPQTRNGSFGVLSPIDRLLKGENPCPPLPPINVEKIYTKMTNDVAFYYYHLDAQLIEIALNSMHRSDFSFIFSSDTKIYSATAKIGKESHIDFKASPDTAIYWSLADNVDLFVAKKNNEERIYALKKLDDESYSIYRVDRNQYKYLKNGLFGDNISKKSLEYRYFDIFVDENKMLNNQEAFPKFWEEFSRKHSIAMRTQLYNSGNDIPSDEKIKATIREVLSIFLPFYDCVTGIIEKNISKSIFSCTLDALSVIPILSKSISITTRIGEELTKYYLQGGARNAFRRVAYHFPVKHELLDIGKEVLRLFDPGFELVADVGRLTGKGIGKLRDRILKVHMKNRKTGDLNAIYILNKVKKLEKEHPVVSTEFKKINLPDSGLEIYVKRLKNGAYVQVPDIKTGQGFGKYYTLRGDQLEVFKEGVSFTSDQKNLLSRLAKNQEDFLTCIPEINLNKKYYGEGLVYVYKESEGVEESYLKMNEQFVPVRKTTIEGHGVRYDVIEDDKIFPVNFNGEEWYFEASTSPVVSENLKITFKNEHHMFETLDTPSALTAPDERGLMWDATGRSYIKIDDHYVPLILLNEESNRYNLVQQDVQASLKIVRFHPERGQFEFETIEEKKLWEKELANKSISSINEEELLSNLKTNEFLEEIGEKQKNLEGDEPKAGSSQEGGEPKAGSSQEGGEPKAGSSQEGGEPKVGSSQEGGEPQPSASQLGESSSLKSSVNSQITQDYNVFPDPANYASEWIKFKKSVPFIKVADRIEDSRVPFKGGDTFIPLSPSQYDFEKKRMKIDMLRSVNKGFGNYPPKFRVFESLDPNRVPDFLKPFQKKVATELKYAKQMFHEVKNLCQSSNSFPPSFREYLTKMFQLENSSRKELILKEIIQRIGLISEQGRNFIQKTLDMGAKNILIASTDLVKIPGSHEYQSSFRKLMTKQGFVYPLDPENRIVILADAFHLDPKLSTTKELVGRIDTFLVHEVTHLSSETDDIAKYSFARKGEEKSGKEVSEQYHKKFSWGNVVNSAPFKRFVDQLAEVHQLPNLSRYSVFREMVNNKMLYANYQLQDAELIATIIRDFAEKREFNKRPRVKRDEHSEDRVWLLIIEMILTMNNDLHIEVAQEKGPLKDNKNFSMIPSTARPLTNTKPSTARPLTDTRVKRSIETLIVKAKEKMNFLELNHESQKKKNVLEH</sequence>
<comment type="caution">
    <text evidence="3">The sequence shown here is derived from an EMBL/GenBank/DDBJ whole genome shotgun (WGS) entry which is preliminary data.</text>
</comment>
<feature type="region of interest" description="Disordered" evidence="2">
    <location>
        <begin position="1"/>
        <end position="37"/>
    </location>
</feature>
<name>A0A5N0Z2S4_9ENTE</name>
<evidence type="ECO:0000313" key="3">
    <source>
        <dbReference type="EMBL" id="KAA9207619.1"/>
    </source>
</evidence>
<feature type="coiled-coil region" evidence="1">
    <location>
        <begin position="2411"/>
        <end position="2438"/>
    </location>
</feature>
<feature type="compositionally biased region" description="Low complexity" evidence="2">
    <location>
        <begin position="1967"/>
        <end position="1980"/>
    </location>
</feature>
<dbReference type="NCBIfam" id="NF033898">
    <property type="entry name" value="QWxxN_dom"/>
    <property type="match status" value="2"/>
</dbReference>
<feature type="region of interest" description="Disordered" evidence="2">
    <location>
        <begin position="1912"/>
        <end position="1980"/>
    </location>
</feature>
<evidence type="ECO:0000313" key="4">
    <source>
        <dbReference type="Proteomes" id="UP000326078"/>
    </source>
</evidence>
<reference evidence="3 4" key="1">
    <citation type="submission" date="2019-09" db="EMBL/GenBank/DDBJ databases">
        <title>Vancomyinc resistant enterococci isolated from farm animals in Switzerland.</title>
        <authorList>
            <person name="Stevens M.J.A."/>
            <person name="Stephan R."/>
            <person name="Morach M."/>
            <person name="Nuesch-Inderbinen M."/>
        </authorList>
    </citation>
    <scope>NUCLEOTIDE SEQUENCE [LARGE SCALE GENOMIC DNA]</scope>
    <source>
        <strain evidence="3 4">GH27</strain>
    </source>
</reference>
<dbReference type="RefSeq" id="WP_151026928.1">
    <property type="nucleotide sequence ID" value="NZ_VYUK01000004.1"/>
</dbReference>
<feature type="region of interest" description="Disordered" evidence="2">
    <location>
        <begin position="2380"/>
        <end position="2403"/>
    </location>
</feature>
<feature type="compositionally biased region" description="Polar residues" evidence="2">
    <location>
        <begin position="2383"/>
        <end position="2400"/>
    </location>
</feature>
<dbReference type="Proteomes" id="UP000326078">
    <property type="component" value="Unassembled WGS sequence"/>
</dbReference>
<dbReference type="EMBL" id="VYUT01000003">
    <property type="protein sequence ID" value="KAA9207619.1"/>
    <property type="molecule type" value="Genomic_DNA"/>
</dbReference>
<gene>
    <name evidence="3" type="ORF">F6X95_03105</name>
</gene>
<proteinExistence type="predicted"/>
<keyword evidence="1" id="KW-0175">Coiled coil</keyword>
<organism evidence="3 4">
    <name type="scientific">Enterococcus durans</name>
    <dbReference type="NCBI Taxonomy" id="53345"/>
    <lineage>
        <taxon>Bacteria</taxon>
        <taxon>Bacillati</taxon>
        <taxon>Bacillota</taxon>
        <taxon>Bacilli</taxon>
        <taxon>Lactobacillales</taxon>
        <taxon>Enterococcaceae</taxon>
        <taxon>Enterococcus</taxon>
    </lineage>
</organism>
<evidence type="ECO:0000256" key="1">
    <source>
        <dbReference type="SAM" id="Coils"/>
    </source>
</evidence>
<feature type="compositionally biased region" description="Basic and acidic residues" evidence="2">
    <location>
        <begin position="1"/>
        <end position="10"/>
    </location>
</feature>
<feature type="region of interest" description="Disordered" evidence="2">
    <location>
        <begin position="341"/>
        <end position="361"/>
    </location>
</feature>
<accession>A0A5N0Z2S4</accession>
<feature type="compositionally biased region" description="Polar residues" evidence="2">
    <location>
        <begin position="11"/>
        <end position="22"/>
    </location>
</feature>
<protein>
    <submittedName>
        <fullName evidence="3">QWxxN domain</fullName>
    </submittedName>
</protein>
<evidence type="ECO:0000256" key="2">
    <source>
        <dbReference type="SAM" id="MobiDB-lite"/>
    </source>
</evidence>